<dbReference type="RefSeq" id="WP_377944074.1">
    <property type="nucleotide sequence ID" value="NZ_JBHUCX010000044.1"/>
</dbReference>
<comment type="caution">
    <text evidence="2">The sequence shown here is derived from an EMBL/GenBank/DDBJ whole genome shotgun (WGS) entry which is preliminary data.</text>
</comment>
<dbReference type="CDD" id="cd03139">
    <property type="entry name" value="GATase1_PfpI_2"/>
    <property type="match status" value="1"/>
</dbReference>
<dbReference type="InterPro" id="IPR029062">
    <property type="entry name" value="Class_I_gatase-like"/>
</dbReference>
<dbReference type="GO" id="GO:0016829">
    <property type="term" value="F:lyase activity"/>
    <property type="evidence" value="ECO:0007669"/>
    <property type="project" value="UniProtKB-KW"/>
</dbReference>
<dbReference type="PANTHER" id="PTHR43130">
    <property type="entry name" value="ARAC-FAMILY TRANSCRIPTIONAL REGULATOR"/>
    <property type="match status" value="1"/>
</dbReference>
<dbReference type="PANTHER" id="PTHR43130:SF2">
    <property type="entry name" value="DJ-1_PFPI DOMAIN-CONTAINING PROTEIN"/>
    <property type="match status" value="1"/>
</dbReference>
<protein>
    <submittedName>
        <fullName evidence="2">DJ-1/PfpI family protein</fullName>
        <ecNumber evidence="2">4.2.1.-</ecNumber>
    </submittedName>
</protein>
<dbReference type="Gene3D" id="3.40.50.880">
    <property type="match status" value="1"/>
</dbReference>
<reference evidence="3" key="1">
    <citation type="journal article" date="2019" name="Int. J. Syst. Evol. Microbiol.">
        <title>The Global Catalogue of Microorganisms (GCM) 10K type strain sequencing project: providing services to taxonomists for standard genome sequencing and annotation.</title>
        <authorList>
            <consortium name="The Broad Institute Genomics Platform"/>
            <consortium name="The Broad Institute Genome Sequencing Center for Infectious Disease"/>
            <person name="Wu L."/>
            <person name="Ma J."/>
        </authorList>
    </citation>
    <scope>NUCLEOTIDE SEQUENCE [LARGE SCALE GENOMIC DNA]</scope>
    <source>
        <strain evidence="3">CGMCC 1.12286</strain>
    </source>
</reference>
<dbReference type="Pfam" id="PF01965">
    <property type="entry name" value="DJ-1_PfpI"/>
    <property type="match status" value="1"/>
</dbReference>
<feature type="domain" description="DJ-1/PfpI" evidence="1">
    <location>
        <begin position="5"/>
        <end position="182"/>
    </location>
</feature>
<gene>
    <name evidence="2" type="ORF">ACFSB2_15880</name>
</gene>
<proteinExistence type="predicted"/>
<sequence>MLAQIVLFDGFDLLDALAPYEVFVAANAFTEGELDVELVTAEGARMVPSGMTGLEIKASGKLDPIRAQIVLIPGAAGDVVGDGPDSVPAILAQAAETALTPLVQQSLGQPDTLIATVCGGSLILAMGGLLKHRHAVTHHLGMEVLAATGAVPIAARVVQDGNLITGGGVTSGLDVALYIVEQQLGPRIAHAVEQLFEYERRGVTWRAEGLIPVSGAAQPSSHVTPSANDKETSIASSNAAIFDGTWKVTISTPIGKQNVLFQISTKDGLVNGTATQDEERVEFVNPIITGNRMMWSQRITKPMSLELKFDVTINGNTMVGIAKAGLLPRSKVEGTRMA</sequence>
<evidence type="ECO:0000313" key="2">
    <source>
        <dbReference type="EMBL" id="MFD1676184.1"/>
    </source>
</evidence>
<keyword evidence="3" id="KW-1185">Reference proteome</keyword>
<dbReference type="InterPro" id="IPR002818">
    <property type="entry name" value="DJ-1/PfpI"/>
</dbReference>
<dbReference type="Proteomes" id="UP001597079">
    <property type="component" value="Unassembled WGS sequence"/>
</dbReference>
<organism evidence="2 3">
    <name type="scientific">Alicyclobacillus fodiniaquatilis</name>
    <dbReference type="NCBI Taxonomy" id="1661150"/>
    <lineage>
        <taxon>Bacteria</taxon>
        <taxon>Bacillati</taxon>
        <taxon>Bacillota</taxon>
        <taxon>Bacilli</taxon>
        <taxon>Bacillales</taxon>
        <taxon>Alicyclobacillaceae</taxon>
        <taxon>Alicyclobacillus</taxon>
    </lineage>
</organism>
<evidence type="ECO:0000313" key="3">
    <source>
        <dbReference type="Proteomes" id="UP001597079"/>
    </source>
</evidence>
<keyword evidence="2" id="KW-0456">Lyase</keyword>
<accession>A0ABW4JIT1</accession>
<dbReference type="EC" id="4.2.1.-" evidence="2"/>
<evidence type="ECO:0000259" key="1">
    <source>
        <dbReference type="Pfam" id="PF01965"/>
    </source>
</evidence>
<name>A0ABW4JIT1_9BACL</name>
<dbReference type="InterPro" id="IPR052158">
    <property type="entry name" value="INH-QAR"/>
</dbReference>
<dbReference type="EMBL" id="JBHUCX010000044">
    <property type="protein sequence ID" value="MFD1676184.1"/>
    <property type="molecule type" value="Genomic_DNA"/>
</dbReference>
<dbReference type="SUPFAM" id="SSF52317">
    <property type="entry name" value="Class I glutamine amidotransferase-like"/>
    <property type="match status" value="1"/>
</dbReference>